<dbReference type="AlphaFoldDB" id="A0A927W9P6"/>
<keyword evidence="3 5" id="KW-0238">DNA-binding</keyword>
<dbReference type="GO" id="GO:0003899">
    <property type="term" value="F:DNA-directed RNA polymerase activity"/>
    <property type="evidence" value="ECO:0007669"/>
    <property type="project" value="InterPro"/>
</dbReference>
<evidence type="ECO:0000313" key="8">
    <source>
        <dbReference type="EMBL" id="MBE6059767.1"/>
    </source>
</evidence>
<evidence type="ECO:0000256" key="1">
    <source>
        <dbReference type="ARBA" id="ARBA00023015"/>
    </source>
</evidence>
<evidence type="ECO:0000256" key="2">
    <source>
        <dbReference type="ARBA" id="ARBA00023082"/>
    </source>
</evidence>
<dbReference type="Pfam" id="PF04542">
    <property type="entry name" value="Sigma70_r2"/>
    <property type="match status" value="1"/>
</dbReference>
<dbReference type="InterPro" id="IPR007624">
    <property type="entry name" value="RNA_pol_sigma70_r3"/>
</dbReference>
<evidence type="ECO:0000256" key="3">
    <source>
        <dbReference type="ARBA" id="ARBA00023125"/>
    </source>
</evidence>
<dbReference type="PANTHER" id="PTHR30385:SF7">
    <property type="entry name" value="RNA POLYMERASE SIGMA FACTOR FLIA"/>
    <property type="match status" value="1"/>
</dbReference>
<dbReference type="InterPro" id="IPR014284">
    <property type="entry name" value="RNA_pol_sigma-70_dom"/>
</dbReference>
<reference evidence="8" key="1">
    <citation type="submission" date="2019-04" db="EMBL/GenBank/DDBJ databases">
        <title>Evolution of Biomass-Degrading Anaerobic Consortia Revealed by Metagenomics.</title>
        <authorList>
            <person name="Peng X."/>
        </authorList>
    </citation>
    <scope>NUCLEOTIDE SEQUENCE</scope>
    <source>
        <strain evidence="8">SIG254</strain>
    </source>
</reference>
<dbReference type="Gene3D" id="1.10.1740.10">
    <property type="match status" value="1"/>
</dbReference>
<dbReference type="PROSITE" id="PS00715">
    <property type="entry name" value="SIGMA70_1"/>
    <property type="match status" value="1"/>
</dbReference>
<comment type="similarity">
    <text evidence="5">Belongs to the sigma-70 factor family.</text>
</comment>
<dbReference type="SUPFAM" id="SSF88659">
    <property type="entry name" value="Sigma3 and sigma4 domains of RNA polymerase sigma factors"/>
    <property type="match status" value="2"/>
</dbReference>
<dbReference type="NCBIfam" id="TIGR02479">
    <property type="entry name" value="FliA_WhiG"/>
    <property type="match status" value="1"/>
</dbReference>
<sequence>MSVACDVDVREEIIKKNIPLVKYIASKIMVGKNKYVEYEDLISYGMIGLMDAINKYDDTKGMKFSTYAAIRINGSIIDEIRKNSPISKRAIDKLNRYNKVVEELQNKLYREPKDIEVAERMEISLKELTDIQGYVNYISMMSLETILFGDDEEMSLINSIEDTKSPSPQKSLEEKEMLEYLRRGLDNLKERDRLILNLYYFEKLTLKQVGAVLEVSESRVCQLHSRAILNLRKEIEKLQYDIRS</sequence>
<dbReference type="InterPro" id="IPR013324">
    <property type="entry name" value="RNA_pol_sigma_r3/r4-like"/>
</dbReference>
<dbReference type="NCBIfam" id="TIGR02937">
    <property type="entry name" value="sigma70-ECF"/>
    <property type="match status" value="1"/>
</dbReference>
<organism evidence="8 9">
    <name type="scientific">Clostridium sulfidigenes</name>
    <dbReference type="NCBI Taxonomy" id="318464"/>
    <lineage>
        <taxon>Bacteria</taxon>
        <taxon>Bacillati</taxon>
        <taxon>Bacillota</taxon>
        <taxon>Clostridia</taxon>
        <taxon>Eubacteriales</taxon>
        <taxon>Clostridiaceae</taxon>
        <taxon>Clostridium</taxon>
    </lineage>
</organism>
<evidence type="ECO:0000259" key="6">
    <source>
        <dbReference type="PROSITE" id="PS00715"/>
    </source>
</evidence>
<dbReference type="PRINTS" id="PR00046">
    <property type="entry name" value="SIGMA70FCT"/>
</dbReference>
<dbReference type="GO" id="GO:0006352">
    <property type="term" value="P:DNA-templated transcription initiation"/>
    <property type="evidence" value="ECO:0007669"/>
    <property type="project" value="InterPro"/>
</dbReference>
<feature type="domain" description="RNA polymerase sigma-70" evidence="7">
    <location>
        <begin position="205"/>
        <end position="231"/>
    </location>
</feature>
<proteinExistence type="inferred from homology"/>
<dbReference type="GO" id="GO:0016987">
    <property type="term" value="F:sigma factor activity"/>
    <property type="evidence" value="ECO:0007669"/>
    <property type="project" value="UniProtKB-KW"/>
</dbReference>
<keyword evidence="4 5" id="KW-0804">Transcription</keyword>
<protein>
    <recommendedName>
        <fullName evidence="5">RNA polymerase sigma factor</fullName>
    </recommendedName>
</protein>
<dbReference type="PROSITE" id="PS00716">
    <property type="entry name" value="SIGMA70_2"/>
    <property type="match status" value="1"/>
</dbReference>
<name>A0A927W9P6_9CLOT</name>
<dbReference type="InterPro" id="IPR012845">
    <property type="entry name" value="RNA_pol_sigma_FliA_WhiG"/>
</dbReference>
<dbReference type="Pfam" id="PF04545">
    <property type="entry name" value="Sigma70_r4"/>
    <property type="match status" value="1"/>
</dbReference>
<evidence type="ECO:0000313" key="9">
    <source>
        <dbReference type="Proteomes" id="UP000768462"/>
    </source>
</evidence>
<dbReference type="PANTHER" id="PTHR30385">
    <property type="entry name" value="SIGMA FACTOR F FLAGELLAR"/>
    <property type="match status" value="1"/>
</dbReference>
<evidence type="ECO:0000256" key="4">
    <source>
        <dbReference type="ARBA" id="ARBA00023163"/>
    </source>
</evidence>
<keyword evidence="2 5" id="KW-0731">Sigma factor</keyword>
<dbReference type="InterPro" id="IPR007630">
    <property type="entry name" value="RNA_pol_sigma70_r4"/>
</dbReference>
<accession>A0A927W9P6</accession>
<dbReference type="InterPro" id="IPR000943">
    <property type="entry name" value="RNA_pol_sigma70"/>
</dbReference>
<dbReference type="CDD" id="cd06171">
    <property type="entry name" value="Sigma70_r4"/>
    <property type="match status" value="1"/>
</dbReference>
<dbReference type="GO" id="GO:0003677">
    <property type="term" value="F:DNA binding"/>
    <property type="evidence" value="ECO:0007669"/>
    <property type="project" value="UniProtKB-KW"/>
</dbReference>
<gene>
    <name evidence="8" type="ORF">E7215_06295</name>
</gene>
<dbReference type="Proteomes" id="UP000768462">
    <property type="component" value="Unassembled WGS sequence"/>
</dbReference>
<comment type="caution">
    <text evidence="8">The sequence shown here is derived from an EMBL/GenBank/DDBJ whole genome shotgun (WGS) entry which is preliminary data.</text>
</comment>
<dbReference type="EMBL" id="SVCM01000073">
    <property type="protein sequence ID" value="MBE6059767.1"/>
    <property type="molecule type" value="Genomic_DNA"/>
</dbReference>
<dbReference type="InterPro" id="IPR007627">
    <property type="entry name" value="RNA_pol_sigma70_r2"/>
</dbReference>
<dbReference type="Pfam" id="PF04539">
    <property type="entry name" value="Sigma70_r3"/>
    <property type="match status" value="1"/>
</dbReference>
<feature type="domain" description="RNA polymerase sigma-70" evidence="6">
    <location>
        <begin position="40"/>
        <end position="53"/>
    </location>
</feature>
<dbReference type="SUPFAM" id="SSF88946">
    <property type="entry name" value="Sigma2 domain of RNA polymerase sigma factors"/>
    <property type="match status" value="1"/>
</dbReference>
<dbReference type="Gene3D" id="1.20.140.160">
    <property type="match status" value="1"/>
</dbReference>
<comment type="function">
    <text evidence="5">Sigma factors are initiation factors that promote the attachment of RNA polymerase to specific initiation sites and are then released.</text>
</comment>
<evidence type="ECO:0000259" key="7">
    <source>
        <dbReference type="PROSITE" id="PS00716"/>
    </source>
</evidence>
<keyword evidence="1 5" id="KW-0805">Transcription regulation</keyword>
<evidence type="ECO:0000256" key="5">
    <source>
        <dbReference type="RuleBase" id="RU362124"/>
    </source>
</evidence>
<dbReference type="PIRSF" id="PIRSF000770">
    <property type="entry name" value="RNA_pol_sigma-SigE/K"/>
    <property type="match status" value="1"/>
</dbReference>
<dbReference type="InterPro" id="IPR013325">
    <property type="entry name" value="RNA_pol_sigma_r2"/>
</dbReference>